<dbReference type="CDD" id="cd17536">
    <property type="entry name" value="REC_YesN-like"/>
    <property type="match status" value="1"/>
</dbReference>
<dbReference type="PANTHER" id="PTHR43280">
    <property type="entry name" value="ARAC-FAMILY TRANSCRIPTIONAL REGULATOR"/>
    <property type="match status" value="1"/>
</dbReference>
<dbReference type="Pfam" id="PF00072">
    <property type="entry name" value="Response_reg"/>
    <property type="match status" value="1"/>
</dbReference>
<dbReference type="EMBL" id="JAUSSU010000003">
    <property type="protein sequence ID" value="MDQ0112168.1"/>
    <property type="molecule type" value="Genomic_DNA"/>
</dbReference>
<keyword evidence="1" id="KW-0805">Transcription regulation</keyword>
<keyword evidence="3" id="KW-0804">Transcription</keyword>
<evidence type="ECO:0000313" key="8">
    <source>
        <dbReference type="Proteomes" id="UP001229346"/>
    </source>
</evidence>
<dbReference type="Proteomes" id="UP001229346">
    <property type="component" value="Unassembled WGS sequence"/>
</dbReference>
<dbReference type="Gene3D" id="3.40.50.2300">
    <property type="match status" value="1"/>
</dbReference>
<dbReference type="Pfam" id="PF17853">
    <property type="entry name" value="GGDEF_2"/>
    <property type="match status" value="1"/>
</dbReference>
<dbReference type="InterPro" id="IPR018060">
    <property type="entry name" value="HTH_AraC"/>
</dbReference>
<evidence type="ECO:0000256" key="1">
    <source>
        <dbReference type="ARBA" id="ARBA00023015"/>
    </source>
</evidence>
<evidence type="ECO:0000256" key="4">
    <source>
        <dbReference type="PROSITE-ProRule" id="PRU00169"/>
    </source>
</evidence>
<dbReference type="RefSeq" id="WP_307202789.1">
    <property type="nucleotide sequence ID" value="NZ_JAUSSU010000003.1"/>
</dbReference>
<proteinExistence type="predicted"/>
<evidence type="ECO:0000256" key="3">
    <source>
        <dbReference type="ARBA" id="ARBA00023163"/>
    </source>
</evidence>
<comment type="caution">
    <text evidence="7">The sequence shown here is derived from an EMBL/GenBank/DDBJ whole genome shotgun (WGS) entry which is preliminary data.</text>
</comment>
<feature type="domain" description="HTH araC/xylS-type" evidence="5">
    <location>
        <begin position="402"/>
        <end position="501"/>
    </location>
</feature>
<dbReference type="InterPro" id="IPR011006">
    <property type="entry name" value="CheY-like_superfamily"/>
</dbReference>
<reference evidence="7 8" key="1">
    <citation type="submission" date="2023-07" db="EMBL/GenBank/DDBJ databases">
        <title>Sorghum-associated microbial communities from plants grown in Nebraska, USA.</title>
        <authorList>
            <person name="Schachtman D."/>
        </authorList>
    </citation>
    <scope>NUCLEOTIDE SEQUENCE [LARGE SCALE GENOMIC DNA]</scope>
    <source>
        <strain evidence="7 8">CC482</strain>
    </source>
</reference>
<keyword evidence="8" id="KW-1185">Reference proteome</keyword>
<dbReference type="InterPro" id="IPR041522">
    <property type="entry name" value="CdaR_GGDEF"/>
</dbReference>
<dbReference type="SUPFAM" id="SSF46689">
    <property type="entry name" value="Homeodomain-like"/>
    <property type="match status" value="1"/>
</dbReference>
<accession>A0ABT9TXS5</accession>
<dbReference type="PROSITE" id="PS00041">
    <property type="entry name" value="HTH_ARAC_FAMILY_1"/>
    <property type="match status" value="1"/>
</dbReference>
<evidence type="ECO:0000256" key="2">
    <source>
        <dbReference type="ARBA" id="ARBA00023125"/>
    </source>
</evidence>
<keyword evidence="4" id="KW-0597">Phosphoprotein</keyword>
<evidence type="ECO:0000259" key="6">
    <source>
        <dbReference type="PROSITE" id="PS50110"/>
    </source>
</evidence>
<dbReference type="InterPro" id="IPR001789">
    <property type="entry name" value="Sig_transdc_resp-reg_receiver"/>
</dbReference>
<dbReference type="PROSITE" id="PS01124">
    <property type="entry name" value="HTH_ARAC_FAMILY_2"/>
    <property type="match status" value="1"/>
</dbReference>
<feature type="domain" description="Response regulatory" evidence="6">
    <location>
        <begin position="2"/>
        <end position="119"/>
    </location>
</feature>
<gene>
    <name evidence="7" type="ORF">J2T15_001603</name>
</gene>
<dbReference type="SMART" id="SM00448">
    <property type="entry name" value="REC"/>
    <property type="match status" value="1"/>
</dbReference>
<dbReference type="SMART" id="SM00342">
    <property type="entry name" value="HTH_ARAC"/>
    <property type="match status" value="1"/>
</dbReference>
<organism evidence="7 8">
    <name type="scientific">Paenibacillus harenae</name>
    <dbReference type="NCBI Taxonomy" id="306543"/>
    <lineage>
        <taxon>Bacteria</taxon>
        <taxon>Bacillati</taxon>
        <taxon>Bacillota</taxon>
        <taxon>Bacilli</taxon>
        <taxon>Bacillales</taxon>
        <taxon>Paenibacillaceae</taxon>
        <taxon>Paenibacillus</taxon>
    </lineage>
</organism>
<name>A0ABT9TXS5_PAEHA</name>
<protein>
    <submittedName>
        <fullName evidence="7">Two-component system response regulator YesN</fullName>
    </submittedName>
</protein>
<dbReference type="Gene3D" id="1.10.10.60">
    <property type="entry name" value="Homeodomain-like"/>
    <property type="match status" value="2"/>
</dbReference>
<keyword evidence="2" id="KW-0238">DNA-binding</keyword>
<evidence type="ECO:0000313" key="7">
    <source>
        <dbReference type="EMBL" id="MDQ0112168.1"/>
    </source>
</evidence>
<dbReference type="InterPro" id="IPR018062">
    <property type="entry name" value="HTH_AraC-typ_CS"/>
</dbReference>
<dbReference type="SUPFAM" id="SSF52172">
    <property type="entry name" value="CheY-like"/>
    <property type="match status" value="1"/>
</dbReference>
<sequence length="502" mass="56713">MRLLIADDDDYTREGLKESIDWEQYGIHDVLLAGDGAEALRISTIGQPDIVLTDIRMPKLNGIEFAEKLSQKSPGSQLIFMSGHMDVEYLRSAIKLSAVEYIEKPIKLADVEQAIQKSVRALQEKQAQSAVFRQKDELMKQKLAGLLRDDHADPNEISRLCRETGFPADKRYVSFLVRSRDEEGAAYAELEQIINDWTGNGFTAIGEQLDRKHCFIVAACKIQEYKPLYTMIHRWLSRNERNIVAIGGETSGIMGIPGSYTAARRAMDRSFYDTADRCLLSGEEKSGANEWHAGALPEFYKLSKDNPEQLGSWLSTLFAALREKRHPGKDKVIALLDTIAQTLLGDNRKLLETLANDHGFAEAGQYLKRCETLDNAESFMLAVLAVWMEEKRQTSGYSRVVQEVMSYVAANYPNIDLDLTMIASHMKLSTSYLGKLFKEETGTSIKQYISDYRIELAKKLVENEHHKMHTIAELCGFASSSYFVKVFKAATDLSPMQYRKKS</sequence>
<feature type="modified residue" description="4-aspartylphosphate" evidence="4">
    <location>
        <position position="54"/>
    </location>
</feature>
<dbReference type="PROSITE" id="PS50110">
    <property type="entry name" value="RESPONSE_REGULATORY"/>
    <property type="match status" value="1"/>
</dbReference>
<dbReference type="Pfam" id="PF12833">
    <property type="entry name" value="HTH_18"/>
    <property type="match status" value="1"/>
</dbReference>
<dbReference type="PANTHER" id="PTHR43280:SF2">
    <property type="entry name" value="HTH-TYPE TRANSCRIPTIONAL REGULATOR EXSA"/>
    <property type="match status" value="1"/>
</dbReference>
<dbReference type="InterPro" id="IPR009057">
    <property type="entry name" value="Homeodomain-like_sf"/>
</dbReference>
<evidence type="ECO:0000259" key="5">
    <source>
        <dbReference type="PROSITE" id="PS01124"/>
    </source>
</evidence>